<keyword evidence="7" id="KW-1185">Reference proteome</keyword>
<accession>A0AAP0DZR2</accession>
<dbReference type="GO" id="GO:0016020">
    <property type="term" value="C:membrane"/>
    <property type="evidence" value="ECO:0007669"/>
    <property type="project" value="UniProtKB-SubCell"/>
</dbReference>
<keyword evidence="4 5" id="KW-0472">Membrane</keyword>
<evidence type="ECO:0000256" key="3">
    <source>
        <dbReference type="ARBA" id="ARBA00022989"/>
    </source>
</evidence>
<reference evidence="6 7" key="1">
    <citation type="submission" date="2024-01" db="EMBL/GenBank/DDBJ databases">
        <title>Genome assemblies of Stephania.</title>
        <authorList>
            <person name="Yang L."/>
        </authorList>
    </citation>
    <scope>NUCLEOTIDE SEQUENCE [LARGE SCALE GENOMIC DNA]</scope>
    <source>
        <strain evidence="6">YNDBR</strain>
        <tissue evidence="6">Leaf</tissue>
    </source>
</reference>
<protein>
    <submittedName>
        <fullName evidence="6">Uncharacterized protein</fullName>
    </submittedName>
</protein>
<evidence type="ECO:0000313" key="7">
    <source>
        <dbReference type="Proteomes" id="UP001420932"/>
    </source>
</evidence>
<feature type="transmembrane region" description="Helical" evidence="5">
    <location>
        <begin position="64"/>
        <end position="83"/>
    </location>
</feature>
<keyword evidence="3 5" id="KW-1133">Transmembrane helix</keyword>
<dbReference type="SMART" id="SM01417">
    <property type="entry name" value="Solute_trans_a"/>
    <property type="match status" value="1"/>
</dbReference>
<dbReference type="AlphaFoldDB" id="A0AAP0DZR2"/>
<proteinExistence type="predicted"/>
<dbReference type="InterPro" id="IPR005178">
    <property type="entry name" value="Ostalpha/TMEM184C"/>
</dbReference>
<dbReference type="Proteomes" id="UP001420932">
    <property type="component" value="Unassembled WGS sequence"/>
</dbReference>
<evidence type="ECO:0000313" key="6">
    <source>
        <dbReference type="EMBL" id="KAK9082162.1"/>
    </source>
</evidence>
<name>A0AAP0DZR2_9MAGN</name>
<dbReference type="EMBL" id="JBBNAF010000035">
    <property type="protein sequence ID" value="KAK9082162.1"/>
    <property type="molecule type" value="Genomic_DNA"/>
</dbReference>
<gene>
    <name evidence="6" type="ORF">Syun_031323</name>
</gene>
<evidence type="ECO:0000256" key="2">
    <source>
        <dbReference type="ARBA" id="ARBA00022692"/>
    </source>
</evidence>
<comment type="caution">
    <text evidence="6">The sequence shown here is derived from an EMBL/GenBank/DDBJ whole genome shotgun (WGS) entry which is preliminary data.</text>
</comment>
<evidence type="ECO:0000256" key="1">
    <source>
        <dbReference type="ARBA" id="ARBA00004141"/>
    </source>
</evidence>
<organism evidence="6 7">
    <name type="scientific">Stephania yunnanensis</name>
    <dbReference type="NCBI Taxonomy" id="152371"/>
    <lineage>
        <taxon>Eukaryota</taxon>
        <taxon>Viridiplantae</taxon>
        <taxon>Streptophyta</taxon>
        <taxon>Embryophyta</taxon>
        <taxon>Tracheophyta</taxon>
        <taxon>Spermatophyta</taxon>
        <taxon>Magnoliopsida</taxon>
        <taxon>Ranunculales</taxon>
        <taxon>Menispermaceae</taxon>
        <taxon>Menispermoideae</taxon>
        <taxon>Cissampelideae</taxon>
        <taxon>Stephania</taxon>
    </lineage>
</organism>
<feature type="transmembrane region" description="Helical" evidence="5">
    <location>
        <begin position="89"/>
        <end position="110"/>
    </location>
</feature>
<dbReference type="Pfam" id="PF03619">
    <property type="entry name" value="Solute_trans_a"/>
    <property type="match status" value="1"/>
</dbReference>
<comment type="subcellular location">
    <subcellularLocation>
        <location evidence="1">Membrane</location>
        <topology evidence="1">Multi-pass membrane protein</topology>
    </subcellularLocation>
</comment>
<dbReference type="PANTHER" id="PTHR23423">
    <property type="entry name" value="ORGANIC SOLUTE TRANSPORTER-RELATED"/>
    <property type="match status" value="1"/>
</dbReference>
<evidence type="ECO:0000256" key="4">
    <source>
        <dbReference type="ARBA" id="ARBA00023136"/>
    </source>
</evidence>
<sequence>MVNGYVAFLTSYGAFPFATRLRLCTQSNPKMTSPDISFYKLQPHSVRLEHRALKLLKNWTWQFVMIRPVCSLLMILLQMLGAYPSRVSWTFTIILNVSVSLALYSLIVFYHVFQKELAPHKSLAKFLCVKGIVFFCFSQVMGLDSLVPFVYLVWLGVLRLGLNELQFLRRAGGRRGSATNRSASTSLFVQQAIPPPLTRVCLALPQLCDPNPVAPVFGGLGPLGHLSQHMRLMRGLWLVRALGAYPPEYQPHYRHRHMRCEGLEMIREKRELNGHGKDIKLRE</sequence>
<keyword evidence="2 5" id="KW-0812">Transmembrane</keyword>
<evidence type="ECO:0000256" key="5">
    <source>
        <dbReference type="SAM" id="Phobius"/>
    </source>
</evidence>